<dbReference type="EMBL" id="PDKB01000007">
    <property type="protein sequence ID" value="RBQ29280.1"/>
    <property type="molecule type" value="Genomic_DNA"/>
</dbReference>
<organism evidence="1 2">
    <name type="scientific">Aliarcobacter vitoriensis</name>
    <dbReference type="NCBI Taxonomy" id="2011099"/>
    <lineage>
        <taxon>Bacteria</taxon>
        <taxon>Pseudomonadati</taxon>
        <taxon>Campylobacterota</taxon>
        <taxon>Epsilonproteobacteria</taxon>
        <taxon>Campylobacterales</taxon>
        <taxon>Arcobacteraceae</taxon>
        <taxon>Aliarcobacter</taxon>
    </lineage>
</organism>
<name>A0A366MUH6_9BACT</name>
<protein>
    <submittedName>
        <fullName evidence="1">Uncharacterized protein</fullName>
    </submittedName>
</protein>
<dbReference type="Proteomes" id="UP000252669">
    <property type="component" value="Unassembled WGS sequence"/>
</dbReference>
<dbReference type="RefSeq" id="WP_113894205.1">
    <property type="nucleotide sequence ID" value="NZ_JANJGA010000008.1"/>
</dbReference>
<gene>
    <name evidence="1" type="ORF">CRU91_05485</name>
</gene>
<evidence type="ECO:0000313" key="1">
    <source>
        <dbReference type="EMBL" id="RBQ29280.1"/>
    </source>
</evidence>
<sequence length="66" mass="7589">MAIGNVMEKGNYVYIYDERNQQIGSIWINPNSDKLMGYTSSTVNVKKGSYVYTYNEKAQQISSRQI</sequence>
<proteinExistence type="predicted"/>
<evidence type="ECO:0000313" key="2">
    <source>
        <dbReference type="Proteomes" id="UP000252669"/>
    </source>
</evidence>
<comment type="caution">
    <text evidence="1">The sequence shown here is derived from an EMBL/GenBank/DDBJ whole genome shotgun (WGS) entry which is preliminary data.</text>
</comment>
<reference evidence="1 2" key="1">
    <citation type="submission" date="2017-10" db="EMBL/GenBank/DDBJ databases">
        <title>Genomics of the genus Arcobacter.</title>
        <authorList>
            <person name="Perez-Cataluna A."/>
            <person name="Figueras M.J."/>
        </authorList>
    </citation>
    <scope>NUCLEOTIDE SEQUENCE [LARGE SCALE GENOMIC DNA]</scope>
    <source>
        <strain evidence="1 2">CECT 9230</strain>
    </source>
</reference>
<accession>A0A366MUH6</accession>
<dbReference type="OrthoDB" id="7065136at2"/>
<dbReference type="AlphaFoldDB" id="A0A366MUH6"/>
<keyword evidence="2" id="KW-1185">Reference proteome</keyword>